<dbReference type="EMBL" id="AP021876">
    <property type="protein sequence ID" value="BBO81959.1"/>
    <property type="molecule type" value="Genomic_DNA"/>
</dbReference>
<keyword evidence="2" id="KW-0472">Membrane</keyword>
<evidence type="ECO:0000256" key="1">
    <source>
        <dbReference type="SAM" id="MobiDB-lite"/>
    </source>
</evidence>
<protein>
    <submittedName>
        <fullName evidence="3">Uncharacterized protein</fullName>
    </submittedName>
</protein>
<feature type="transmembrane region" description="Helical" evidence="2">
    <location>
        <begin position="372"/>
        <end position="392"/>
    </location>
</feature>
<proteinExistence type="predicted"/>
<reference evidence="3 4" key="1">
    <citation type="submission" date="2019-11" db="EMBL/GenBank/DDBJ databases">
        <title>Comparative genomics of hydrocarbon-degrading Desulfosarcina strains.</title>
        <authorList>
            <person name="Watanabe M."/>
            <person name="Kojima H."/>
            <person name="Fukui M."/>
        </authorList>
    </citation>
    <scope>NUCLEOTIDE SEQUENCE [LARGE SCALE GENOMIC DNA]</scope>
    <source>
        <strain evidence="3 4">28bB2T</strain>
    </source>
</reference>
<organism evidence="3 4">
    <name type="scientific">Desulfosarcina ovata subsp. sediminis</name>
    <dbReference type="NCBI Taxonomy" id="885957"/>
    <lineage>
        <taxon>Bacteria</taxon>
        <taxon>Pseudomonadati</taxon>
        <taxon>Thermodesulfobacteriota</taxon>
        <taxon>Desulfobacteria</taxon>
        <taxon>Desulfobacterales</taxon>
        <taxon>Desulfosarcinaceae</taxon>
        <taxon>Desulfosarcina</taxon>
    </lineage>
</organism>
<keyword evidence="2" id="KW-1133">Transmembrane helix</keyword>
<evidence type="ECO:0000313" key="3">
    <source>
        <dbReference type="EMBL" id="BBO81959.1"/>
    </source>
</evidence>
<feature type="region of interest" description="Disordered" evidence="1">
    <location>
        <begin position="294"/>
        <end position="322"/>
    </location>
</feature>
<sequence length="408" mass="45879">MQGGPFMKQFNLFLCLLILFVVVAARAYASVPGQAILWELESTNLDYYYDNDISRSDRIAALEKPRKLILRQETLASSGYDEKQNGRSLATGNARIWVRNPNGEISEVTLSREKRSEPIALNLPSDLNAGEVTGNYLVGVHLDAGTLDLDLDGIGEKVHLYSNCLVSYSKKNGVKGENSDMFFKNPDKIALEIGPYLPEKIFKKRSGCPIPRSIRSGSDIGYVRNVSQSPLKEQRMKVFYKGSPLANTQVFILSKSGWRKTFMTDSEGVISVTIPKTHATMMDPAQFRNHKKKISIDRSGGEQGNTKQFYNREPKAGDNGKTYHGRYRAEDRLLYMVAYKDPSTGEYHCATLPITLRMWSHEGIWLSQTKGFGFWGIIGASLGVVGVSGGYYRKRKRDRESIFKSKRK</sequence>
<evidence type="ECO:0000256" key="2">
    <source>
        <dbReference type="SAM" id="Phobius"/>
    </source>
</evidence>
<accession>A0A5K7ZPV8</accession>
<dbReference type="Proteomes" id="UP000425960">
    <property type="component" value="Chromosome"/>
</dbReference>
<evidence type="ECO:0000313" key="4">
    <source>
        <dbReference type="Proteomes" id="UP000425960"/>
    </source>
</evidence>
<dbReference type="AlphaFoldDB" id="A0A5K7ZPV8"/>
<gene>
    <name evidence="3" type="ORF">DSCO28_25250</name>
</gene>
<name>A0A5K7ZPV8_9BACT</name>
<keyword evidence="2" id="KW-0812">Transmembrane</keyword>
<dbReference type="KEGG" id="dov:DSCO28_25250"/>